<protein>
    <submittedName>
        <fullName evidence="5">ABC transporter ATP-binding protein</fullName>
    </submittedName>
</protein>
<dbReference type="OrthoDB" id="9806149at2"/>
<evidence type="ECO:0000256" key="1">
    <source>
        <dbReference type="ARBA" id="ARBA00022448"/>
    </source>
</evidence>
<dbReference type="InterPro" id="IPR003439">
    <property type="entry name" value="ABC_transporter-like_ATP-bd"/>
</dbReference>
<proteinExistence type="predicted"/>
<organism evidence="5 6">
    <name type="scientific">Deferribacter autotrophicus</name>
    <dbReference type="NCBI Taxonomy" id="500465"/>
    <lineage>
        <taxon>Bacteria</taxon>
        <taxon>Pseudomonadati</taxon>
        <taxon>Deferribacterota</taxon>
        <taxon>Deferribacteres</taxon>
        <taxon>Deferribacterales</taxon>
        <taxon>Deferribacteraceae</taxon>
        <taxon>Deferribacter</taxon>
    </lineage>
</organism>
<reference evidence="5 6" key="1">
    <citation type="submission" date="2019-06" db="EMBL/GenBank/DDBJ databases">
        <title>Genomic insights into carbon and energy metabolism of Deferribacter autotrophicus revealed new metabolic traits in the phylum Deferribacteres.</title>
        <authorList>
            <person name="Slobodkin A.I."/>
            <person name="Slobodkina G.B."/>
            <person name="Allioux M."/>
            <person name="Alain K."/>
            <person name="Jebbar M."/>
            <person name="Shadrin V."/>
            <person name="Kublanov I.V."/>
            <person name="Toshchakov S.V."/>
            <person name="Bonch-Osmolovskaya E.A."/>
        </authorList>
    </citation>
    <scope>NUCLEOTIDE SEQUENCE [LARGE SCALE GENOMIC DNA]</scope>
    <source>
        <strain evidence="5 6">SL50</strain>
    </source>
</reference>
<keyword evidence="3 5" id="KW-0067">ATP-binding</keyword>
<dbReference type="SUPFAM" id="SSF52540">
    <property type="entry name" value="P-loop containing nucleoside triphosphate hydrolases"/>
    <property type="match status" value="1"/>
</dbReference>
<dbReference type="GO" id="GO:0005886">
    <property type="term" value="C:plasma membrane"/>
    <property type="evidence" value="ECO:0007669"/>
    <property type="project" value="TreeGrafter"/>
</dbReference>
<evidence type="ECO:0000259" key="4">
    <source>
        <dbReference type="PROSITE" id="PS50893"/>
    </source>
</evidence>
<dbReference type="CDD" id="cd03219">
    <property type="entry name" value="ABC_Mj1267_LivG_branched"/>
    <property type="match status" value="1"/>
</dbReference>
<dbReference type="RefSeq" id="WP_149265392.1">
    <property type="nucleotide sequence ID" value="NZ_VFJB01000001.1"/>
</dbReference>
<sequence length="251" mass="28402">MLRTEHISVNFGGIKALDDVNIRVESGNIVALIGPNGAGKTTLFNVITGFISGYSGKVFFQDEDISHVAPNVIFQKGISRTFQNLKIINDVTIKENLILGLLKKKIKKYYFKNFFRMDKNFRKEIEQTLENTLELFGISEWKDKTPDEAPYGVLKYLELARSYLSSPSLLLLDEPAAGLNNFEKEKMIELIKKLKNEGITVLMVEHDMNFISSLADKVYCLNFGKIIAEGSYIEVRNNPDVMKAYLGDEDA</sequence>
<name>A0A5A8F7J5_9BACT</name>
<keyword evidence="6" id="KW-1185">Reference proteome</keyword>
<dbReference type="GO" id="GO:0005524">
    <property type="term" value="F:ATP binding"/>
    <property type="evidence" value="ECO:0007669"/>
    <property type="project" value="UniProtKB-KW"/>
</dbReference>
<comment type="caution">
    <text evidence="5">The sequence shown here is derived from an EMBL/GenBank/DDBJ whole genome shotgun (WGS) entry which is preliminary data.</text>
</comment>
<dbReference type="InterPro" id="IPR051120">
    <property type="entry name" value="ABC_AA/LPS_Transport"/>
</dbReference>
<dbReference type="Pfam" id="PF00005">
    <property type="entry name" value="ABC_tran"/>
    <property type="match status" value="1"/>
</dbReference>
<dbReference type="GO" id="GO:0016887">
    <property type="term" value="F:ATP hydrolysis activity"/>
    <property type="evidence" value="ECO:0007669"/>
    <property type="project" value="InterPro"/>
</dbReference>
<gene>
    <name evidence="5" type="ORF">FHQ18_01455</name>
</gene>
<dbReference type="SMART" id="SM00382">
    <property type="entry name" value="AAA"/>
    <property type="match status" value="1"/>
</dbReference>
<feature type="domain" description="ABC transporter" evidence="4">
    <location>
        <begin position="2"/>
        <end position="248"/>
    </location>
</feature>
<keyword evidence="1" id="KW-0813">Transport</keyword>
<dbReference type="EMBL" id="VFJB01000001">
    <property type="protein sequence ID" value="KAA0259573.1"/>
    <property type="molecule type" value="Genomic_DNA"/>
</dbReference>
<dbReference type="Pfam" id="PF12399">
    <property type="entry name" value="BCA_ABC_TP_C"/>
    <property type="match status" value="1"/>
</dbReference>
<accession>A0A5A8F7J5</accession>
<evidence type="ECO:0000313" key="5">
    <source>
        <dbReference type="EMBL" id="KAA0259573.1"/>
    </source>
</evidence>
<keyword evidence="2" id="KW-0547">Nucleotide-binding</keyword>
<dbReference type="FunFam" id="3.40.50.300:FF:000421">
    <property type="entry name" value="Branched-chain amino acid ABC transporter ATP-binding protein"/>
    <property type="match status" value="1"/>
</dbReference>
<dbReference type="Proteomes" id="UP000322876">
    <property type="component" value="Unassembled WGS sequence"/>
</dbReference>
<dbReference type="InterPro" id="IPR003593">
    <property type="entry name" value="AAA+_ATPase"/>
</dbReference>
<dbReference type="Gene3D" id="3.40.50.300">
    <property type="entry name" value="P-loop containing nucleotide triphosphate hydrolases"/>
    <property type="match status" value="1"/>
</dbReference>
<dbReference type="PANTHER" id="PTHR45772">
    <property type="entry name" value="CONSERVED COMPONENT OF ABC TRANSPORTER FOR NATURAL AMINO ACIDS-RELATED"/>
    <property type="match status" value="1"/>
</dbReference>
<evidence type="ECO:0000256" key="3">
    <source>
        <dbReference type="ARBA" id="ARBA00022840"/>
    </source>
</evidence>
<dbReference type="PROSITE" id="PS50893">
    <property type="entry name" value="ABC_TRANSPORTER_2"/>
    <property type="match status" value="1"/>
</dbReference>
<evidence type="ECO:0000256" key="2">
    <source>
        <dbReference type="ARBA" id="ARBA00022741"/>
    </source>
</evidence>
<dbReference type="InterPro" id="IPR032823">
    <property type="entry name" value="BCA_ABC_TP_C"/>
</dbReference>
<evidence type="ECO:0000313" key="6">
    <source>
        <dbReference type="Proteomes" id="UP000322876"/>
    </source>
</evidence>
<dbReference type="AlphaFoldDB" id="A0A5A8F7J5"/>
<dbReference type="InterPro" id="IPR027417">
    <property type="entry name" value="P-loop_NTPase"/>
</dbReference>